<dbReference type="EMBL" id="FNHL01000001">
    <property type="protein sequence ID" value="SDM07772.1"/>
    <property type="molecule type" value="Genomic_DNA"/>
</dbReference>
<dbReference type="Proteomes" id="UP000199451">
    <property type="component" value="Unassembled WGS sequence"/>
</dbReference>
<accession>A0A1G9Q9M1</accession>
<gene>
    <name evidence="1" type="ORF">SAMN04487949_0755</name>
</gene>
<reference evidence="2" key="1">
    <citation type="submission" date="2016-10" db="EMBL/GenBank/DDBJ databases">
        <authorList>
            <person name="Varghese N."/>
            <person name="Submissions S."/>
        </authorList>
    </citation>
    <scope>NUCLEOTIDE SEQUENCE [LARGE SCALE GENOMIC DNA]</scope>
    <source>
        <strain evidence="2">CGMCC 1.10119</strain>
    </source>
</reference>
<evidence type="ECO:0000313" key="2">
    <source>
        <dbReference type="Proteomes" id="UP000199451"/>
    </source>
</evidence>
<protein>
    <submittedName>
        <fullName evidence="1">Uncharacterized protein</fullName>
    </submittedName>
</protein>
<dbReference type="AlphaFoldDB" id="A0A1G9Q9M1"/>
<keyword evidence="2" id="KW-1185">Reference proteome</keyword>
<evidence type="ECO:0000313" key="1">
    <source>
        <dbReference type="EMBL" id="SDM07772.1"/>
    </source>
</evidence>
<name>A0A1G9Q9M1_9EURY</name>
<proteinExistence type="predicted"/>
<organism evidence="1 2">
    <name type="scientific">Halogranum gelatinilyticum</name>
    <dbReference type="NCBI Taxonomy" id="660521"/>
    <lineage>
        <taxon>Archaea</taxon>
        <taxon>Methanobacteriati</taxon>
        <taxon>Methanobacteriota</taxon>
        <taxon>Stenosarchaea group</taxon>
        <taxon>Halobacteria</taxon>
        <taxon>Halobacteriales</taxon>
        <taxon>Haloferacaceae</taxon>
    </lineage>
</organism>
<dbReference type="STRING" id="660521.SAMN04487949_0755"/>
<sequence length="49" mass="5174">MCEFNQHCTRTPGLVVTVGPDEAVLDCCGAVVSPSLTLNDEATRHTTSP</sequence>